<dbReference type="GO" id="GO:0051536">
    <property type="term" value="F:iron-sulfur cluster binding"/>
    <property type="evidence" value="ECO:0007669"/>
    <property type="project" value="InterPro"/>
</dbReference>
<dbReference type="Pfam" id="PF00111">
    <property type="entry name" value="Fer2"/>
    <property type="match status" value="1"/>
</dbReference>
<dbReference type="Gene3D" id="3.10.20.30">
    <property type="match status" value="1"/>
</dbReference>
<dbReference type="CDD" id="cd00207">
    <property type="entry name" value="fer2"/>
    <property type="match status" value="1"/>
</dbReference>
<evidence type="ECO:0000256" key="1">
    <source>
        <dbReference type="ARBA" id="ARBA00023075"/>
    </source>
</evidence>
<evidence type="ECO:0000313" key="5">
    <source>
        <dbReference type="EMBL" id="KID55350.1"/>
    </source>
</evidence>
<reference evidence="5 6" key="1">
    <citation type="submission" date="2014-12" db="EMBL/GenBank/DDBJ databases">
        <title>Draft Genome Sequence of Pseudoalteromonas luteoviolacea HI1.</title>
        <authorList>
            <person name="Asahina A.Y."/>
            <person name="Hadfield M.G."/>
        </authorList>
    </citation>
    <scope>NUCLEOTIDE SEQUENCE [LARGE SCALE GENOMIC DNA]</scope>
    <source>
        <strain evidence="5 6">HI1</strain>
    </source>
</reference>
<dbReference type="InterPro" id="IPR036010">
    <property type="entry name" value="2Fe-2S_ferredoxin-like_sf"/>
</dbReference>
<dbReference type="SUPFAM" id="SSF52343">
    <property type="entry name" value="Ferredoxin reductase-like, C-terminal NADP-linked domain"/>
    <property type="match status" value="1"/>
</dbReference>
<dbReference type="Proteomes" id="UP000031327">
    <property type="component" value="Unassembled WGS sequence"/>
</dbReference>
<sequence length="339" mass="37551">MKVEVIAESRETDSAKTIRFRTTGTHRMSYLPGQYCSIQVEIEGKLYKRCYSFSSTPRADETFDITVKKVSSGTVSKYLVDTPLVGQTFEVSEAFGEFNELKLMNASSIVFIAAGSGITPVYSMLNSLSINRALPITLLYYNRNRQEVIFYEQLKALERDYENVTIHLFSSELPDCDMHHEKLSPMSLKRLCPDIKSSQIAICGPAGFMDSAQRFASKLGVDESVIYRESFTNQLLTSKSDVDYAKDGLIEIQFSCAKKSVKASKGALLLDVIRESNMSVSSECCVGSCGICKIKLKKGSVKMNHIGGLNPIDENNNYILACCSQLTGDLVVDLEGTTN</sequence>
<comment type="cofactor">
    <cofactor evidence="2">
        <name>[2Fe-2S] cluster</name>
        <dbReference type="ChEBI" id="CHEBI:190135"/>
    </cofactor>
</comment>
<gene>
    <name evidence="5" type="ORF">JF50_21065</name>
</gene>
<accession>A0A0C1Q725</accession>
<evidence type="ECO:0000313" key="6">
    <source>
        <dbReference type="Proteomes" id="UP000031327"/>
    </source>
</evidence>
<dbReference type="InterPro" id="IPR017938">
    <property type="entry name" value="Riboflavin_synthase-like_b-brl"/>
</dbReference>
<comment type="caution">
    <text evidence="5">The sequence shown here is derived from an EMBL/GenBank/DDBJ whole genome shotgun (WGS) entry which is preliminary data.</text>
</comment>
<dbReference type="Gene3D" id="2.40.30.10">
    <property type="entry name" value="Translation factors"/>
    <property type="match status" value="1"/>
</dbReference>
<proteinExistence type="predicted"/>
<dbReference type="Gene3D" id="3.40.50.80">
    <property type="entry name" value="Nucleotide-binding domain of ferredoxin-NADP reductase (FNR) module"/>
    <property type="match status" value="1"/>
</dbReference>
<name>A0A0C1Q725_9GAMM</name>
<feature type="domain" description="2Fe-2S ferredoxin-type" evidence="3">
    <location>
        <begin position="250"/>
        <end position="338"/>
    </location>
</feature>
<dbReference type="PANTHER" id="PTHR47354:SF5">
    <property type="entry name" value="PROTEIN RFBI"/>
    <property type="match status" value="1"/>
</dbReference>
<protein>
    <submittedName>
        <fullName evidence="5">Uncharacterized protein</fullName>
    </submittedName>
</protein>
<dbReference type="Pfam" id="PF00970">
    <property type="entry name" value="FAD_binding_6"/>
    <property type="match status" value="1"/>
</dbReference>
<dbReference type="InterPro" id="IPR039261">
    <property type="entry name" value="FNR_nucleotide-bd"/>
</dbReference>
<evidence type="ECO:0000259" key="4">
    <source>
        <dbReference type="PROSITE" id="PS51384"/>
    </source>
</evidence>
<dbReference type="InterPro" id="IPR050415">
    <property type="entry name" value="MRET"/>
</dbReference>
<organism evidence="5 6">
    <name type="scientific">Pseudoalteromonas luteoviolacea</name>
    <dbReference type="NCBI Taxonomy" id="43657"/>
    <lineage>
        <taxon>Bacteria</taxon>
        <taxon>Pseudomonadati</taxon>
        <taxon>Pseudomonadota</taxon>
        <taxon>Gammaproteobacteria</taxon>
        <taxon>Alteromonadales</taxon>
        <taxon>Pseudoalteromonadaceae</taxon>
        <taxon>Pseudoalteromonas</taxon>
    </lineage>
</organism>
<dbReference type="InterPro" id="IPR012675">
    <property type="entry name" value="Beta-grasp_dom_sf"/>
</dbReference>
<dbReference type="SUPFAM" id="SSF63380">
    <property type="entry name" value="Riboflavin synthase domain-like"/>
    <property type="match status" value="1"/>
</dbReference>
<dbReference type="InterPro" id="IPR017927">
    <property type="entry name" value="FAD-bd_FR_type"/>
</dbReference>
<dbReference type="RefSeq" id="WP_039611339.1">
    <property type="nucleotide sequence ID" value="NZ_JWIC01000009.1"/>
</dbReference>
<evidence type="ECO:0000256" key="2">
    <source>
        <dbReference type="ARBA" id="ARBA00034078"/>
    </source>
</evidence>
<dbReference type="EMBL" id="JWIC01000009">
    <property type="protein sequence ID" value="KID55350.1"/>
    <property type="molecule type" value="Genomic_DNA"/>
</dbReference>
<dbReference type="InterPro" id="IPR001433">
    <property type="entry name" value="OxRdtase_FAD/NAD-bd"/>
</dbReference>
<dbReference type="InterPro" id="IPR008333">
    <property type="entry name" value="Cbr1-like_FAD-bd_dom"/>
</dbReference>
<dbReference type="PROSITE" id="PS51384">
    <property type="entry name" value="FAD_FR"/>
    <property type="match status" value="1"/>
</dbReference>
<dbReference type="OrthoDB" id="581532at2"/>
<keyword evidence="1" id="KW-0830">Ubiquinone</keyword>
<dbReference type="GO" id="GO:0016491">
    <property type="term" value="F:oxidoreductase activity"/>
    <property type="evidence" value="ECO:0007669"/>
    <property type="project" value="InterPro"/>
</dbReference>
<dbReference type="Pfam" id="PF00175">
    <property type="entry name" value="NAD_binding_1"/>
    <property type="match status" value="1"/>
</dbReference>
<dbReference type="SUPFAM" id="SSF54292">
    <property type="entry name" value="2Fe-2S ferredoxin-like"/>
    <property type="match status" value="1"/>
</dbReference>
<dbReference type="PRINTS" id="PR00410">
    <property type="entry name" value="PHEHYDRXLASE"/>
</dbReference>
<dbReference type="AlphaFoldDB" id="A0A0C1Q725"/>
<feature type="domain" description="FAD-binding FR-type" evidence="4">
    <location>
        <begin position="1"/>
        <end position="101"/>
    </location>
</feature>
<evidence type="ECO:0000259" key="3">
    <source>
        <dbReference type="PROSITE" id="PS51085"/>
    </source>
</evidence>
<dbReference type="PROSITE" id="PS51085">
    <property type="entry name" value="2FE2S_FER_2"/>
    <property type="match status" value="1"/>
</dbReference>
<dbReference type="PANTHER" id="PTHR47354">
    <property type="entry name" value="NADH OXIDOREDUCTASE HCR"/>
    <property type="match status" value="1"/>
</dbReference>
<dbReference type="InterPro" id="IPR001041">
    <property type="entry name" value="2Fe-2S_ferredoxin-type"/>
</dbReference>